<accession>A0AAV9GXJ0</accession>
<feature type="compositionally biased region" description="Low complexity" evidence="1">
    <location>
        <begin position="403"/>
        <end position="414"/>
    </location>
</feature>
<feature type="compositionally biased region" description="Low complexity" evidence="1">
    <location>
        <begin position="351"/>
        <end position="370"/>
    </location>
</feature>
<evidence type="ECO:0000313" key="2">
    <source>
        <dbReference type="EMBL" id="KAK4453085.1"/>
    </source>
</evidence>
<evidence type="ECO:0000256" key="1">
    <source>
        <dbReference type="SAM" id="MobiDB-lite"/>
    </source>
</evidence>
<feature type="compositionally biased region" description="Polar residues" evidence="1">
    <location>
        <begin position="252"/>
        <end position="266"/>
    </location>
</feature>
<dbReference type="AlphaFoldDB" id="A0AAV9GXJ0"/>
<organism evidence="2 3">
    <name type="scientific">Podospora aff. communis PSN243</name>
    <dbReference type="NCBI Taxonomy" id="3040156"/>
    <lineage>
        <taxon>Eukaryota</taxon>
        <taxon>Fungi</taxon>
        <taxon>Dikarya</taxon>
        <taxon>Ascomycota</taxon>
        <taxon>Pezizomycotina</taxon>
        <taxon>Sordariomycetes</taxon>
        <taxon>Sordariomycetidae</taxon>
        <taxon>Sordariales</taxon>
        <taxon>Podosporaceae</taxon>
        <taxon>Podospora</taxon>
    </lineage>
</organism>
<keyword evidence="3" id="KW-1185">Reference proteome</keyword>
<evidence type="ECO:0000313" key="3">
    <source>
        <dbReference type="Proteomes" id="UP001321760"/>
    </source>
</evidence>
<reference evidence="2" key="2">
    <citation type="submission" date="2023-05" db="EMBL/GenBank/DDBJ databases">
        <authorList>
            <consortium name="Lawrence Berkeley National Laboratory"/>
            <person name="Steindorff A."/>
            <person name="Hensen N."/>
            <person name="Bonometti L."/>
            <person name="Westerberg I."/>
            <person name="Brannstrom I.O."/>
            <person name="Guillou S."/>
            <person name="Cros-Aarteil S."/>
            <person name="Calhoun S."/>
            <person name="Haridas S."/>
            <person name="Kuo A."/>
            <person name="Mondo S."/>
            <person name="Pangilinan J."/>
            <person name="Riley R."/>
            <person name="Labutti K."/>
            <person name="Andreopoulos B."/>
            <person name="Lipzen A."/>
            <person name="Chen C."/>
            <person name="Yanf M."/>
            <person name="Daum C."/>
            <person name="Ng V."/>
            <person name="Clum A."/>
            <person name="Ohm R."/>
            <person name="Martin F."/>
            <person name="Silar P."/>
            <person name="Natvig D."/>
            <person name="Lalanne C."/>
            <person name="Gautier V."/>
            <person name="Ament-Velasquez S.L."/>
            <person name="Kruys A."/>
            <person name="Hutchinson M.I."/>
            <person name="Powell A.J."/>
            <person name="Barry K."/>
            <person name="Miller A.N."/>
            <person name="Grigoriev I.V."/>
            <person name="Debuchy R."/>
            <person name="Gladieux P."/>
            <person name="Thoren M.H."/>
            <person name="Johannesson H."/>
        </authorList>
    </citation>
    <scope>NUCLEOTIDE SEQUENCE</scope>
    <source>
        <strain evidence="2">PSN243</strain>
    </source>
</reference>
<name>A0AAV9GXJ0_9PEZI</name>
<feature type="compositionally biased region" description="Gly residues" evidence="1">
    <location>
        <begin position="471"/>
        <end position="484"/>
    </location>
</feature>
<feature type="compositionally biased region" description="Polar residues" evidence="1">
    <location>
        <begin position="307"/>
        <end position="350"/>
    </location>
</feature>
<feature type="region of interest" description="Disordered" evidence="1">
    <location>
        <begin position="1"/>
        <end position="492"/>
    </location>
</feature>
<feature type="compositionally biased region" description="Low complexity" evidence="1">
    <location>
        <begin position="8"/>
        <end position="23"/>
    </location>
</feature>
<feature type="compositionally biased region" description="Low complexity" evidence="1">
    <location>
        <begin position="432"/>
        <end position="470"/>
    </location>
</feature>
<proteinExistence type="predicted"/>
<gene>
    <name evidence="2" type="ORF">QBC34DRAFT_422284</name>
</gene>
<dbReference type="EMBL" id="MU865921">
    <property type="protein sequence ID" value="KAK4453085.1"/>
    <property type="molecule type" value="Genomic_DNA"/>
</dbReference>
<feature type="compositionally biased region" description="Polar residues" evidence="1">
    <location>
        <begin position="45"/>
        <end position="59"/>
    </location>
</feature>
<feature type="compositionally biased region" description="Low complexity" evidence="1">
    <location>
        <begin position="68"/>
        <end position="122"/>
    </location>
</feature>
<feature type="compositionally biased region" description="Low complexity" evidence="1">
    <location>
        <begin position="132"/>
        <end position="143"/>
    </location>
</feature>
<feature type="compositionally biased region" description="Polar residues" evidence="1">
    <location>
        <begin position="166"/>
        <end position="178"/>
    </location>
</feature>
<comment type="caution">
    <text evidence="2">The sequence shown here is derived from an EMBL/GenBank/DDBJ whole genome shotgun (WGS) entry which is preliminary data.</text>
</comment>
<sequence length="492" mass="52305">MTYAVQMPQGGQQPKQVSQQPPSAREDRRQSHPSSQPPLVYPTHVAQQPVSSSRQSAQPSHYAAQGSQPKPLQQQQPPLQKPVQQKTLQETPQREQYQQKPLQQPQPPQQQWGAQAGAPLQASGWGGITKESSGQLSPQQSGQHRPTAGQAPSNPHATRLPDQNIKGRQTPSGNSAGPGTSPHPKHDRAGAAIPQPAEAEVQALGTPASQTVQAQPPFKVQPSKAPAAPVQRPDNDHQTQYAVAQRPPVQGPSGQNPPAKQPQNPYEQHRPVSEQVPYNQSPPRQRLEPAVAAATPEPQVPTDRRPNQPSYMAAQPTSQPLSQLHVAQNQHAAASNGGLTQLSLAQSKPSQQQPVHQQQPVQQQPVQQQPAVSKTEPPQPNEPQGSQRDAPTGWLGWAKDKVAPLQAQAQAAPPQLQPQPQVPGVNKPENKAAPNVANSSAANSPGSTATNAGAQTQSKASSTQSAKATAGGWGNSSGYDGSGWGDDDDDYY</sequence>
<reference evidence="2" key="1">
    <citation type="journal article" date="2023" name="Mol. Phylogenet. Evol.">
        <title>Genome-scale phylogeny and comparative genomics of the fungal order Sordariales.</title>
        <authorList>
            <person name="Hensen N."/>
            <person name="Bonometti L."/>
            <person name="Westerberg I."/>
            <person name="Brannstrom I.O."/>
            <person name="Guillou S."/>
            <person name="Cros-Aarteil S."/>
            <person name="Calhoun S."/>
            <person name="Haridas S."/>
            <person name="Kuo A."/>
            <person name="Mondo S."/>
            <person name="Pangilinan J."/>
            <person name="Riley R."/>
            <person name="LaButti K."/>
            <person name="Andreopoulos B."/>
            <person name="Lipzen A."/>
            <person name="Chen C."/>
            <person name="Yan M."/>
            <person name="Daum C."/>
            <person name="Ng V."/>
            <person name="Clum A."/>
            <person name="Steindorff A."/>
            <person name="Ohm R.A."/>
            <person name="Martin F."/>
            <person name="Silar P."/>
            <person name="Natvig D.O."/>
            <person name="Lalanne C."/>
            <person name="Gautier V."/>
            <person name="Ament-Velasquez S.L."/>
            <person name="Kruys A."/>
            <person name="Hutchinson M.I."/>
            <person name="Powell A.J."/>
            <person name="Barry K."/>
            <person name="Miller A.N."/>
            <person name="Grigoriev I.V."/>
            <person name="Debuchy R."/>
            <person name="Gladieux P."/>
            <person name="Hiltunen Thoren M."/>
            <person name="Johannesson H."/>
        </authorList>
    </citation>
    <scope>NUCLEOTIDE SEQUENCE</scope>
    <source>
        <strain evidence="2">PSN243</strain>
    </source>
</reference>
<protein>
    <submittedName>
        <fullName evidence="2">Uncharacterized protein</fullName>
    </submittedName>
</protein>
<dbReference type="Proteomes" id="UP001321760">
    <property type="component" value="Unassembled WGS sequence"/>
</dbReference>